<gene>
    <name evidence="2" type="ORF">GGR89_002545</name>
</gene>
<evidence type="ECO:0000313" key="2">
    <source>
        <dbReference type="EMBL" id="NJB98214.1"/>
    </source>
</evidence>
<feature type="region of interest" description="Disordered" evidence="1">
    <location>
        <begin position="40"/>
        <end position="64"/>
    </location>
</feature>
<keyword evidence="3" id="KW-1185">Reference proteome</keyword>
<proteinExistence type="predicted"/>
<dbReference type="AlphaFoldDB" id="A0A7X5XZF7"/>
<organism evidence="2 3">
    <name type="scientific">Sphingomonas trueperi</name>
    <dbReference type="NCBI Taxonomy" id="53317"/>
    <lineage>
        <taxon>Bacteria</taxon>
        <taxon>Pseudomonadati</taxon>
        <taxon>Pseudomonadota</taxon>
        <taxon>Alphaproteobacteria</taxon>
        <taxon>Sphingomonadales</taxon>
        <taxon>Sphingomonadaceae</taxon>
        <taxon>Sphingomonas</taxon>
    </lineage>
</organism>
<sequence>MHLPQRRKIASRMAEALRYLQREAKAAALDEVAAALAHAERSAGGAAVDRSSTAPAADRAKRPT</sequence>
<name>A0A7X5XZF7_9SPHN</name>
<evidence type="ECO:0000256" key="1">
    <source>
        <dbReference type="SAM" id="MobiDB-lite"/>
    </source>
</evidence>
<accession>A0A7X5XZF7</accession>
<dbReference type="EMBL" id="JAATJB010000007">
    <property type="protein sequence ID" value="NJB98214.1"/>
    <property type="molecule type" value="Genomic_DNA"/>
</dbReference>
<evidence type="ECO:0000313" key="3">
    <source>
        <dbReference type="Proteomes" id="UP000531251"/>
    </source>
</evidence>
<reference evidence="2 3" key="1">
    <citation type="submission" date="2020-03" db="EMBL/GenBank/DDBJ databases">
        <title>Genomic Encyclopedia of Type Strains, Phase IV (KMG-IV): sequencing the most valuable type-strain genomes for metagenomic binning, comparative biology and taxonomic classification.</title>
        <authorList>
            <person name="Goeker M."/>
        </authorList>
    </citation>
    <scope>NUCLEOTIDE SEQUENCE [LARGE SCALE GENOMIC DNA]</scope>
    <source>
        <strain evidence="2 3">DSM 7225</strain>
    </source>
</reference>
<dbReference type="RefSeq" id="WP_125976722.1">
    <property type="nucleotide sequence ID" value="NZ_BAAADY010000003.1"/>
</dbReference>
<dbReference type="Proteomes" id="UP000531251">
    <property type="component" value="Unassembled WGS sequence"/>
</dbReference>
<protein>
    <submittedName>
        <fullName evidence="2">Uncharacterized protein</fullName>
    </submittedName>
</protein>
<comment type="caution">
    <text evidence="2">The sequence shown here is derived from an EMBL/GenBank/DDBJ whole genome shotgun (WGS) entry which is preliminary data.</text>
</comment>